<proteinExistence type="predicted"/>
<dbReference type="RefSeq" id="WP_045922753.1">
    <property type="nucleotide sequence ID" value="NZ_JBHTHW010000008.1"/>
</dbReference>
<dbReference type="Gene3D" id="2.40.50.1020">
    <property type="entry name" value="LytTr DNA-binding domain"/>
    <property type="match status" value="1"/>
</dbReference>
<dbReference type="GO" id="GO:0003677">
    <property type="term" value="F:DNA binding"/>
    <property type="evidence" value="ECO:0007669"/>
    <property type="project" value="UniProtKB-KW"/>
</dbReference>
<dbReference type="Proteomes" id="UP000033695">
    <property type="component" value="Unassembled WGS sequence"/>
</dbReference>
<name>A0A0F4KPA6_9LACO</name>
<organism evidence="2 3">
    <name type="scientific">Bombilactobacillus mellis</name>
    <dbReference type="NCBI Taxonomy" id="1218508"/>
    <lineage>
        <taxon>Bacteria</taxon>
        <taxon>Bacillati</taxon>
        <taxon>Bacillota</taxon>
        <taxon>Bacilli</taxon>
        <taxon>Lactobacillales</taxon>
        <taxon>Lactobacillaceae</taxon>
        <taxon>Bombilactobacillus</taxon>
    </lineage>
</organism>
<dbReference type="PROSITE" id="PS50930">
    <property type="entry name" value="HTH_LYTTR"/>
    <property type="match status" value="1"/>
</dbReference>
<dbReference type="EMBL" id="JXBZ01000008">
    <property type="protein sequence ID" value="KJY48482.1"/>
    <property type="molecule type" value="Genomic_DNA"/>
</dbReference>
<dbReference type="SMART" id="SM00850">
    <property type="entry name" value="LytTR"/>
    <property type="match status" value="1"/>
</dbReference>
<sequence length="144" mass="17048">MKINCHVDPNISEEHGELWIKKMTPAINELLQKLAQSENSLWCHYQSQIYPINFEDIYSLEVANRDIKIYTEKQQLIYNDRLSNLKTNLPNYFIEASRSAIFNYQHIDHLELLNNGLIDVVLTNKHRVQISRRNIKNLKERLGI</sequence>
<evidence type="ECO:0000313" key="3">
    <source>
        <dbReference type="Proteomes" id="UP000033695"/>
    </source>
</evidence>
<dbReference type="PANTHER" id="PTHR37299">
    <property type="entry name" value="TRANSCRIPTIONAL REGULATOR-RELATED"/>
    <property type="match status" value="1"/>
</dbReference>
<evidence type="ECO:0000313" key="2">
    <source>
        <dbReference type="EMBL" id="KJY48482.1"/>
    </source>
</evidence>
<protein>
    <submittedName>
        <fullName evidence="2">LytTr DNA-binding domain protein</fullName>
    </submittedName>
</protein>
<gene>
    <name evidence="2" type="ORF">JG29_08800</name>
</gene>
<dbReference type="AlphaFoldDB" id="A0A0F4KPA6"/>
<dbReference type="GO" id="GO:0000156">
    <property type="term" value="F:phosphorelay response regulator activity"/>
    <property type="evidence" value="ECO:0007669"/>
    <property type="project" value="InterPro"/>
</dbReference>
<feature type="domain" description="HTH LytTR-type" evidence="1">
    <location>
        <begin position="41"/>
        <end position="144"/>
    </location>
</feature>
<dbReference type="InterPro" id="IPR007492">
    <property type="entry name" value="LytTR_DNA-bd_dom"/>
</dbReference>
<dbReference type="PATRIC" id="fig|1218508.4.peg.855"/>
<keyword evidence="2" id="KW-0238">DNA-binding</keyword>
<dbReference type="HOGENOM" id="CLU_106729_4_2_9"/>
<reference evidence="2 3" key="1">
    <citation type="submission" date="2014-12" db="EMBL/GenBank/DDBJ databases">
        <title>Comparative genomics of the lactic acid bacteria isolated from the honey bee gut.</title>
        <authorList>
            <person name="Ellegaard K.M."/>
            <person name="Tamarit D."/>
            <person name="Javelind E."/>
            <person name="Olofsson T."/>
            <person name="Andersson S.G."/>
            <person name="Vasquez A."/>
        </authorList>
    </citation>
    <scope>NUCLEOTIDE SEQUENCE [LARGE SCALE GENOMIC DNA]</scope>
    <source>
        <strain evidence="2 3">Hon2</strain>
    </source>
</reference>
<keyword evidence="3" id="KW-1185">Reference proteome</keyword>
<evidence type="ECO:0000259" key="1">
    <source>
        <dbReference type="PROSITE" id="PS50930"/>
    </source>
</evidence>
<dbReference type="Pfam" id="PF04397">
    <property type="entry name" value="LytTR"/>
    <property type="match status" value="1"/>
</dbReference>
<dbReference type="InterPro" id="IPR046947">
    <property type="entry name" value="LytR-like"/>
</dbReference>
<dbReference type="OrthoDB" id="9808614at2"/>
<dbReference type="PANTHER" id="PTHR37299:SF1">
    <property type="entry name" value="STAGE 0 SPORULATION PROTEIN A HOMOLOG"/>
    <property type="match status" value="1"/>
</dbReference>
<dbReference type="STRING" id="1218508.JG29_08800"/>
<comment type="caution">
    <text evidence="2">The sequence shown here is derived from an EMBL/GenBank/DDBJ whole genome shotgun (WGS) entry which is preliminary data.</text>
</comment>
<accession>A0A0F4KPA6</accession>